<accession>A6IXQ2</accession>
<proteinExistence type="predicted"/>
<sequence>MLSLWKACTWCYMRACSFPDLGPKTLLANLEFLPLIMARHGQKGLRLSVLSALRGSKGKMALVAGTFPSPN</sequence>
<organism evidence="1 2">
    <name type="scientific">Rattus norvegicus</name>
    <name type="common">Rat</name>
    <dbReference type="NCBI Taxonomy" id="10116"/>
    <lineage>
        <taxon>Eukaryota</taxon>
        <taxon>Metazoa</taxon>
        <taxon>Chordata</taxon>
        <taxon>Craniata</taxon>
        <taxon>Vertebrata</taxon>
        <taxon>Euteleostomi</taxon>
        <taxon>Mammalia</taxon>
        <taxon>Eutheria</taxon>
        <taxon>Euarchontoglires</taxon>
        <taxon>Glires</taxon>
        <taxon>Rodentia</taxon>
        <taxon>Myomorpha</taxon>
        <taxon>Muroidea</taxon>
        <taxon>Muridae</taxon>
        <taxon>Murinae</taxon>
        <taxon>Rattus</taxon>
    </lineage>
</organism>
<dbReference type="AlphaFoldDB" id="A6IXQ2"/>
<gene>
    <name evidence="1" type="ORF">rCG_46957</name>
</gene>
<evidence type="ECO:0000313" key="1">
    <source>
        <dbReference type="EMBL" id="EDM14683.1"/>
    </source>
</evidence>
<protein>
    <submittedName>
        <fullName evidence="1">RCG46957</fullName>
    </submittedName>
</protein>
<name>A6IXQ2_RAT</name>
<reference evidence="2" key="1">
    <citation type="submission" date="2005-09" db="EMBL/GenBank/DDBJ databases">
        <authorList>
            <person name="Mural R.J."/>
            <person name="Li P.W."/>
            <person name="Adams M.D."/>
            <person name="Amanatides P.G."/>
            <person name="Baden-Tillson H."/>
            <person name="Barnstead M."/>
            <person name="Chin S.H."/>
            <person name="Dew I."/>
            <person name="Evans C.A."/>
            <person name="Ferriera S."/>
            <person name="Flanigan M."/>
            <person name="Fosler C."/>
            <person name="Glodek A."/>
            <person name="Gu Z."/>
            <person name="Holt R.A."/>
            <person name="Jennings D."/>
            <person name="Kraft C.L."/>
            <person name="Lu F."/>
            <person name="Nguyen T."/>
            <person name="Nusskern D.R."/>
            <person name="Pfannkoch C.M."/>
            <person name="Sitter C."/>
            <person name="Sutton G.G."/>
            <person name="Venter J.C."/>
            <person name="Wang Z."/>
            <person name="Woodage T."/>
            <person name="Zheng X.H."/>
            <person name="Zhong F."/>
        </authorList>
    </citation>
    <scope>NUCLEOTIDE SEQUENCE [LARGE SCALE GENOMIC DNA]</scope>
    <source>
        <strain>BN</strain>
        <strain evidence="2">Sprague-Dawley</strain>
    </source>
</reference>
<evidence type="ECO:0000313" key="2">
    <source>
        <dbReference type="Proteomes" id="UP000234681"/>
    </source>
</evidence>
<dbReference type="Proteomes" id="UP000234681">
    <property type="component" value="Chromosome 18"/>
</dbReference>
<dbReference type="EMBL" id="CH473971">
    <property type="protein sequence ID" value="EDM14683.1"/>
    <property type="molecule type" value="Genomic_DNA"/>
</dbReference>